<reference evidence="2 3" key="1">
    <citation type="submission" date="2024-02" db="EMBL/GenBank/DDBJ databases">
        <title>First draft genome assembly of two strains of Seiridium cardinale.</title>
        <authorList>
            <person name="Emiliani G."/>
            <person name="Scali E."/>
        </authorList>
    </citation>
    <scope>NUCLEOTIDE SEQUENCE [LARGE SCALE GENOMIC DNA]</scope>
    <source>
        <strain evidence="2 3">BM-138-000479</strain>
    </source>
</reference>
<feature type="chain" id="PRO_5045438613" evidence="1">
    <location>
        <begin position="19"/>
        <end position="385"/>
    </location>
</feature>
<keyword evidence="1" id="KW-0732">Signal</keyword>
<dbReference type="PANTHER" id="PTHR34315">
    <property type="match status" value="1"/>
</dbReference>
<accession>A0ABR2Y529</accession>
<dbReference type="Proteomes" id="UP001465668">
    <property type="component" value="Unassembled WGS sequence"/>
</dbReference>
<dbReference type="PANTHER" id="PTHR34315:SF1">
    <property type="entry name" value="INTRADIOL RING-CLEAVAGE DIOXYGENASES DOMAIN-CONTAINING PROTEIN-RELATED"/>
    <property type="match status" value="1"/>
</dbReference>
<feature type="signal peptide" evidence="1">
    <location>
        <begin position="1"/>
        <end position="18"/>
    </location>
</feature>
<sequence>MVALSLLAAVLAAPLVLAHPGETTEAVKREMTMRNTQHAAASRALSQCQDTAEAVALRRRAAARRAAKADQLRAERGLLSKRMMHQKRDLENLAIYSNQTHNATELGYSLDTPEETIFGSNNTCALVPETTIGPYYKVRSMSRQGGYEIVADHERCSVTGEFIRQNITEGQAGIPMHIDIQFLDMNTCTGAAAIAADVWHCNSTGSYSGINATGEGDLDTTFLRGVQISDDSGVVAFDTIFPGHYDSRVTHFHLLVQSNITALPNDTYTGGTTLHIGQLYFDDTLVKAVEATDPYTANTIAYTTWEIDGWMLEEATTAYDPFVEYVQLGENLEDGLLAWITVALDLSSDHSANVTNSAAAHYYEGGGVGVVNSDKGLPPSNPNAE</sequence>
<dbReference type="CDD" id="cd03457">
    <property type="entry name" value="intradiol_dioxygenase_like"/>
    <property type="match status" value="1"/>
</dbReference>
<dbReference type="Gene3D" id="2.60.130.10">
    <property type="entry name" value="Aromatic compound dioxygenase"/>
    <property type="match status" value="1"/>
</dbReference>
<organism evidence="2 3">
    <name type="scientific">Seiridium cardinale</name>
    <dbReference type="NCBI Taxonomy" id="138064"/>
    <lineage>
        <taxon>Eukaryota</taxon>
        <taxon>Fungi</taxon>
        <taxon>Dikarya</taxon>
        <taxon>Ascomycota</taxon>
        <taxon>Pezizomycotina</taxon>
        <taxon>Sordariomycetes</taxon>
        <taxon>Xylariomycetidae</taxon>
        <taxon>Amphisphaeriales</taxon>
        <taxon>Sporocadaceae</taxon>
        <taxon>Seiridium</taxon>
    </lineage>
</organism>
<evidence type="ECO:0000313" key="3">
    <source>
        <dbReference type="Proteomes" id="UP001465668"/>
    </source>
</evidence>
<evidence type="ECO:0000313" key="2">
    <source>
        <dbReference type="EMBL" id="KAK9781228.1"/>
    </source>
</evidence>
<proteinExistence type="predicted"/>
<comment type="caution">
    <text evidence="2">The sequence shown here is derived from an EMBL/GenBank/DDBJ whole genome shotgun (WGS) entry which is preliminary data.</text>
</comment>
<evidence type="ECO:0000256" key="1">
    <source>
        <dbReference type="SAM" id="SignalP"/>
    </source>
</evidence>
<name>A0ABR2Y529_9PEZI</name>
<keyword evidence="3" id="KW-1185">Reference proteome</keyword>
<gene>
    <name evidence="2" type="ORF">SCAR479_05049</name>
</gene>
<dbReference type="InterPro" id="IPR015889">
    <property type="entry name" value="Intradiol_dOase_core"/>
</dbReference>
<dbReference type="EMBL" id="JARVKM010000004">
    <property type="protein sequence ID" value="KAK9781228.1"/>
    <property type="molecule type" value="Genomic_DNA"/>
</dbReference>
<dbReference type="SUPFAM" id="SSF49482">
    <property type="entry name" value="Aromatic compound dioxygenase"/>
    <property type="match status" value="1"/>
</dbReference>
<protein>
    <submittedName>
        <fullName evidence="2">GPI anchored dioxygenase-like protein</fullName>
    </submittedName>
</protein>